<gene>
    <name evidence="1" type="ORF">ACOLOM_LOCUS13911</name>
</gene>
<sequence>KGSLLQLAHARNKPILLLNLGPTRADPLGLIKLEFPCGKVLDRVVQDL</sequence>
<keyword evidence="2" id="KW-1185">Reference proteome</keyword>
<feature type="non-terminal residue" evidence="1">
    <location>
        <position position="1"/>
    </location>
</feature>
<organism evidence="1 2">
    <name type="scientific">Acaulospora colombiana</name>
    <dbReference type="NCBI Taxonomy" id="27376"/>
    <lineage>
        <taxon>Eukaryota</taxon>
        <taxon>Fungi</taxon>
        <taxon>Fungi incertae sedis</taxon>
        <taxon>Mucoromycota</taxon>
        <taxon>Glomeromycotina</taxon>
        <taxon>Glomeromycetes</taxon>
        <taxon>Diversisporales</taxon>
        <taxon>Acaulosporaceae</taxon>
        <taxon>Acaulospora</taxon>
    </lineage>
</organism>
<accession>A0ACA9R1C5</accession>
<evidence type="ECO:0000313" key="1">
    <source>
        <dbReference type="EMBL" id="CAG8773032.1"/>
    </source>
</evidence>
<name>A0ACA9R1C5_9GLOM</name>
<protein>
    <submittedName>
        <fullName evidence="1">11453_t:CDS:1</fullName>
    </submittedName>
</protein>
<dbReference type="EMBL" id="CAJVPT010066225">
    <property type="protein sequence ID" value="CAG8773032.1"/>
    <property type="molecule type" value="Genomic_DNA"/>
</dbReference>
<dbReference type="Proteomes" id="UP000789525">
    <property type="component" value="Unassembled WGS sequence"/>
</dbReference>
<proteinExistence type="predicted"/>
<evidence type="ECO:0000313" key="2">
    <source>
        <dbReference type="Proteomes" id="UP000789525"/>
    </source>
</evidence>
<comment type="caution">
    <text evidence="1">The sequence shown here is derived from an EMBL/GenBank/DDBJ whole genome shotgun (WGS) entry which is preliminary data.</text>
</comment>
<reference evidence="1" key="1">
    <citation type="submission" date="2021-06" db="EMBL/GenBank/DDBJ databases">
        <authorList>
            <person name="Kallberg Y."/>
            <person name="Tangrot J."/>
            <person name="Rosling A."/>
        </authorList>
    </citation>
    <scope>NUCLEOTIDE SEQUENCE</scope>
    <source>
        <strain evidence="1">CL356</strain>
    </source>
</reference>
<feature type="non-terminal residue" evidence="1">
    <location>
        <position position="48"/>
    </location>
</feature>